<evidence type="ECO:0000256" key="3">
    <source>
        <dbReference type="ARBA" id="ARBA00022771"/>
    </source>
</evidence>
<protein>
    <submittedName>
        <fullName evidence="10">Zinc finger protein 1-like</fullName>
    </submittedName>
</protein>
<evidence type="ECO:0000256" key="7">
    <source>
        <dbReference type="SAM" id="MobiDB-lite"/>
    </source>
</evidence>
<dbReference type="GO" id="GO:0008270">
    <property type="term" value="F:zinc ion binding"/>
    <property type="evidence" value="ECO:0007669"/>
    <property type="project" value="UniProtKB-KW"/>
</dbReference>
<feature type="compositionally biased region" description="Basic and acidic residues" evidence="7">
    <location>
        <begin position="98"/>
        <end position="110"/>
    </location>
</feature>
<dbReference type="GeneID" id="113855667"/>
<dbReference type="Gene3D" id="3.30.160.60">
    <property type="entry name" value="Classic Zinc Finger"/>
    <property type="match status" value="1"/>
</dbReference>
<dbReference type="Pfam" id="PF13912">
    <property type="entry name" value="zf-C2H2_6"/>
    <property type="match status" value="1"/>
</dbReference>
<evidence type="ECO:0000313" key="10">
    <source>
        <dbReference type="RefSeq" id="XP_027343099.1"/>
    </source>
</evidence>
<gene>
    <name evidence="10" type="primary">LOC113855667</name>
</gene>
<keyword evidence="4" id="KW-0862">Zinc</keyword>
<dbReference type="PROSITE" id="PS00028">
    <property type="entry name" value="ZINC_FINGER_C2H2_1"/>
    <property type="match status" value="1"/>
</dbReference>
<reference evidence="10" key="2">
    <citation type="submission" date="2025-08" db="UniProtKB">
        <authorList>
            <consortium name="RefSeq"/>
        </authorList>
    </citation>
    <scope>IDENTIFICATION</scope>
    <source>
        <tissue evidence="10">Young leaves</tissue>
    </source>
</reference>
<dbReference type="GO" id="GO:0005634">
    <property type="term" value="C:nucleus"/>
    <property type="evidence" value="ECO:0007669"/>
    <property type="project" value="UniProtKB-SubCell"/>
</dbReference>
<proteinExistence type="predicted"/>
<evidence type="ECO:0000256" key="6">
    <source>
        <dbReference type="PROSITE-ProRule" id="PRU00042"/>
    </source>
</evidence>
<dbReference type="InterPro" id="IPR013087">
    <property type="entry name" value="Znf_C2H2_type"/>
</dbReference>
<feature type="region of interest" description="Disordered" evidence="7">
    <location>
        <begin position="249"/>
        <end position="295"/>
    </location>
</feature>
<organism evidence="9 10">
    <name type="scientific">Abrus precatorius</name>
    <name type="common">Indian licorice</name>
    <name type="synonym">Glycine abrus</name>
    <dbReference type="NCBI Taxonomy" id="3816"/>
    <lineage>
        <taxon>Eukaryota</taxon>
        <taxon>Viridiplantae</taxon>
        <taxon>Streptophyta</taxon>
        <taxon>Embryophyta</taxon>
        <taxon>Tracheophyta</taxon>
        <taxon>Spermatophyta</taxon>
        <taxon>Magnoliopsida</taxon>
        <taxon>eudicotyledons</taxon>
        <taxon>Gunneridae</taxon>
        <taxon>Pentapetalae</taxon>
        <taxon>rosids</taxon>
        <taxon>fabids</taxon>
        <taxon>Fabales</taxon>
        <taxon>Fabaceae</taxon>
        <taxon>Papilionoideae</taxon>
        <taxon>50 kb inversion clade</taxon>
        <taxon>NPAAA clade</taxon>
        <taxon>indigoferoid/millettioid clade</taxon>
        <taxon>Abreae</taxon>
        <taxon>Abrus</taxon>
    </lineage>
</organism>
<feature type="region of interest" description="Disordered" evidence="7">
    <location>
        <begin position="89"/>
        <end position="110"/>
    </location>
</feature>
<dbReference type="PROSITE" id="PS50157">
    <property type="entry name" value="ZINC_FINGER_C2H2_2"/>
    <property type="match status" value="1"/>
</dbReference>
<dbReference type="GO" id="GO:0009788">
    <property type="term" value="P:negative regulation of abscisic acid-activated signaling pathway"/>
    <property type="evidence" value="ECO:0007669"/>
    <property type="project" value="InterPro"/>
</dbReference>
<feature type="compositionally biased region" description="Polar residues" evidence="7">
    <location>
        <begin position="12"/>
        <end position="23"/>
    </location>
</feature>
<evidence type="ECO:0000256" key="5">
    <source>
        <dbReference type="ARBA" id="ARBA00023242"/>
    </source>
</evidence>
<dbReference type="PANTHER" id="PTHR47287">
    <property type="entry name" value="C2H2 AND C2HC ZINC FINGERS SUPERFAMILY PROTEIN"/>
    <property type="match status" value="1"/>
</dbReference>
<reference evidence="9" key="1">
    <citation type="journal article" date="2019" name="Toxins">
        <title>Detection of Abrin-Like and Prepropulchellin-Like Toxin Genes and Transcripts Using Whole Genome Sequencing and Full-Length Transcript Sequencing of Abrus precatorius.</title>
        <authorList>
            <person name="Hovde B.T."/>
            <person name="Daligault H.E."/>
            <person name="Hanschen E.R."/>
            <person name="Kunde Y.A."/>
            <person name="Johnson M.B."/>
            <person name="Starkenburg S.R."/>
            <person name="Johnson S.L."/>
        </authorList>
    </citation>
    <scope>NUCLEOTIDE SEQUENCE [LARGE SCALE GENOMIC DNA]</scope>
</reference>
<dbReference type="SUPFAM" id="SSF57667">
    <property type="entry name" value="beta-beta-alpha zinc fingers"/>
    <property type="match status" value="1"/>
</dbReference>
<keyword evidence="2" id="KW-0479">Metal-binding</keyword>
<feature type="domain" description="C2H2-type" evidence="8">
    <location>
        <begin position="114"/>
        <end position="141"/>
    </location>
</feature>
<keyword evidence="3 6" id="KW-0863">Zinc-finger</keyword>
<evidence type="ECO:0000256" key="1">
    <source>
        <dbReference type="ARBA" id="ARBA00004123"/>
    </source>
</evidence>
<dbReference type="RefSeq" id="XP_027343099.1">
    <property type="nucleotide sequence ID" value="XM_027487298.1"/>
</dbReference>
<evidence type="ECO:0000313" key="9">
    <source>
        <dbReference type="Proteomes" id="UP000694853"/>
    </source>
</evidence>
<dbReference type="AlphaFoldDB" id="A0A8B8KJQ9"/>
<evidence type="ECO:0000256" key="2">
    <source>
        <dbReference type="ARBA" id="ARBA00022723"/>
    </source>
</evidence>
<accession>A0A8B8KJQ9</accession>
<comment type="subcellular location">
    <subcellularLocation>
        <location evidence="1">Nucleus</location>
    </subcellularLocation>
</comment>
<dbReference type="InterPro" id="IPR036236">
    <property type="entry name" value="Znf_C2H2_sf"/>
</dbReference>
<keyword evidence="5" id="KW-0539">Nucleus</keyword>
<dbReference type="KEGG" id="aprc:113855667"/>
<dbReference type="Proteomes" id="UP000694853">
    <property type="component" value="Unplaced"/>
</dbReference>
<evidence type="ECO:0000256" key="4">
    <source>
        <dbReference type="ARBA" id="ARBA00022833"/>
    </source>
</evidence>
<feature type="compositionally biased region" description="Basic and acidic residues" evidence="7">
    <location>
        <begin position="34"/>
        <end position="46"/>
    </location>
</feature>
<feature type="compositionally biased region" description="Basic and acidic residues" evidence="7">
    <location>
        <begin position="1"/>
        <end position="10"/>
    </location>
</feature>
<keyword evidence="9" id="KW-1185">Reference proteome</keyword>
<dbReference type="PANTHER" id="PTHR47287:SF9">
    <property type="entry name" value="ZINC FINGER PROTEIN 4-LIKE"/>
    <property type="match status" value="1"/>
</dbReference>
<dbReference type="InterPro" id="IPR044246">
    <property type="entry name" value="ZFP3-like"/>
</dbReference>
<evidence type="ECO:0000259" key="8">
    <source>
        <dbReference type="PROSITE" id="PS50157"/>
    </source>
</evidence>
<feature type="compositionally biased region" description="Polar residues" evidence="7">
    <location>
        <begin position="250"/>
        <end position="263"/>
    </location>
</feature>
<sequence length="295" mass="32761">MASHGLERCPSEASNISATSEDISLNDGVEEEKNDVITMKEKDGTSEKGQASNSNSHVMLDFVKLSNDDSIHGSKVELNFFNPKNVVSSSSFRANNTNEKDESNEEKTPEAKTFSCNFCKREFSSSQALGGHQNAHKQERALAKRRQGIDVDAFGHPHFPYYSYPTHPFYGSYNRTLGVRMESMVHKPSYHWTSPLRFGQGWLRQEMLNPSLVRMEGLHANNEIGNFRSGATLRAEDDRGAVGNIPFLGDSSTNVATKSNSSMDKPKLTNMGDHYSKQEETSNPDSSGIDLSLKL</sequence>
<dbReference type="OrthoDB" id="1736050at2759"/>
<feature type="region of interest" description="Disordered" evidence="7">
    <location>
        <begin position="1"/>
        <end position="53"/>
    </location>
</feature>
<name>A0A8B8KJQ9_ABRPR</name>